<dbReference type="EMBL" id="QGHD01000009">
    <property type="protein sequence ID" value="PWL01955.1"/>
    <property type="molecule type" value="Genomic_DNA"/>
</dbReference>
<evidence type="ECO:0000256" key="1">
    <source>
        <dbReference type="SAM" id="SignalP"/>
    </source>
</evidence>
<evidence type="ECO:0000313" key="2">
    <source>
        <dbReference type="EMBL" id="PWL01955.1"/>
    </source>
</evidence>
<evidence type="ECO:0000313" key="3">
    <source>
        <dbReference type="Proteomes" id="UP000245523"/>
    </source>
</evidence>
<dbReference type="RefSeq" id="WP_233244542.1">
    <property type="nucleotide sequence ID" value="NZ_JAXEIU010000063.1"/>
</dbReference>
<gene>
    <name evidence="2" type="ORF">B0H50_10944</name>
</gene>
<sequence>MKLSIFFGLCISLLLIACDDSSSSSASEEPIISSSQEISSATKISSADISSSSELPATKDSVFEVWNQANLTWYESYPDSNSEECIEYNGCTWAGQFYGLDGVQSKDWVKSHNIIAVHEKDWKQYGLKTFRLRKNGAEIDATVYDICSDSDCDGCCTENAGDIGFLIDIESFTRDRFGYDSGVVDWQCLDCE</sequence>
<organism evidence="2 3">
    <name type="scientific">Hallerella porci</name>
    <dbReference type="NCBI Taxonomy" id="1945871"/>
    <lineage>
        <taxon>Bacteria</taxon>
        <taxon>Pseudomonadati</taxon>
        <taxon>Fibrobacterota</taxon>
        <taxon>Fibrobacteria</taxon>
        <taxon>Fibrobacterales</taxon>
        <taxon>Fibrobacteraceae</taxon>
        <taxon>Hallerella</taxon>
    </lineage>
</organism>
<evidence type="ECO:0008006" key="4">
    <source>
        <dbReference type="Google" id="ProtNLM"/>
    </source>
</evidence>
<proteinExistence type="predicted"/>
<comment type="caution">
    <text evidence="2">The sequence shown here is derived from an EMBL/GenBank/DDBJ whole genome shotgun (WGS) entry which is preliminary data.</text>
</comment>
<accession>A0ABX5LL25</accession>
<dbReference type="Proteomes" id="UP000245523">
    <property type="component" value="Unassembled WGS sequence"/>
</dbReference>
<protein>
    <recommendedName>
        <fullName evidence="4">Lipoprotein</fullName>
    </recommendedName>
</protein>
<feature type="chain" id="PRO_5046247555" description="Lipoprotein" evidence="1">
    <location>
        <begin position="27"/>
        <end position="192"/>
    </location>
</feature>
<name>A0ABX5LL25_9BACT</name>
<dbReference type="PROSITE" id="PS51257">
    <property type="entry name" value="PROKAR_LIPOPROTEIN"/>
    <property type="match status" value="1"/>
</dbReference>
<feature type="signal peptide" evidence="1">
    <location>
        <begin position="1"/>
        <end position="26"/>
    </location>
</feature>
<reference evidence="2 3" key="1">
    <citation type="submission" date="2018-05" db="EMBL/GenBank/DDBJ databases">
        <title>Animal gut microbial communities from fecal samples from Wisconsin, USA.</title>
        <authorList>
            <person name="Neumann A."/>
        </authorList>
    </citation>
    <scope>NUCLEOTIDE SEQUENCE [LARGE SCALE GENOMIC DNA]</scope>
    <source>
        <strain evidence="2 3">UWS4</strain>
    </source>
</reference>
<keyword evidence="3" id="KW-1185">Reference proteome</keyword>
<keyword evidence="1" id="KW-0732">Signal</keyword>